<evidence type="ECO:0000313" key="7">
    <source>
        <dbReference type="EMBL" id="MBN3324068.1"/>
    </source>
</evidence>
<protein>
    <submittedName>
        <fullName evidence="7">MGME1 exonuclease</fullName>
    </submittedName>
</protein>
<reference evidence="7" key="1">
    <citation type="journal article" date="2021" name="Cell">
        <title>Tracing the genetic footprints of vertebrate landing in non-teleost ray-finned fishes.</title>
        <authorList>
            <person name="Bi X."/>
            <person name="Wang K."/>
            <person name="Yang L."/>
            <person name="Pan H."/>
            <person name="Jiang H."/>
            <person name="Wei Q."/>
            <person name="Fang M."/>
            <person name="Yu H."/>
            <person name="Zhu C."/>
            <person name="Cai Y."/>
            <person name="He Y."/>
            <person name="Gan X."/>
            <person name="Zeng H."/>
            <person name="Yu D."/>
            <person name="Zhu Y."/>
            <person name="Jiang H."/>
            <person name="Qiu Q."/>
            <person name="Yang H."/>
            <person name="Zhang Y.E."/>
            <person name="Wang W."/>
            <person name="Zhu M."/>
            <person name="He S."/>
            <person name="Zhang G."/>
        </authorList>
    </citation>
    <scope>NUCLEOTIDE SEQUENCE</scope>
    <source>
        <strain evidence="7">Allg_001</strain>
    </source>
</reference>
<feature type="non-terminal residue" evidence="7">
    <location>
        <position position="345"/>
    </location>
</feature>
<dbReference type="GO" id="GO:0006264">
    <property type="term" value="P:mitochondrial DNA replication"/>
    <property type="evidence" value="ECO:0007669"/>
    <property type="project" value="TreeGrafter"/>
</dbReference>
<dbReference type="FunFam" id="3.90.320.10:FF:000005">
    <property type="entry name" value="Mitochondrial genome maintenance exonuclease 1"/>
    <property type="match status" value="1"/>
</dbReference>
<evidence type="ECO:0000256" key="3">
    <source>
        <dbReference type="ARBA" id="ARBA00022801"/>
    </source>
</evidence>
<dbReference type="Proteomes" id="UP000736164">
    <property type="component" value="Unassembled WGS sequence"/>
</dbReference>
<organism evidence="7 8">
    <name type="scientific">Atractosteus spatula</name>
    <name type="common">Alligator gar</name>
    <name type="synonym">Lepisosteus spatula</name>
    <dbReference type="NCBI Taxonomy" id="7917"/>
    <lineage>
        <taxon>Eukaryota</taxon>
        <taxon>Metazoa</taxon>
        <taxon>Chordata</taxon>
        <taxon>Craniata</taxon>
        <taxon>Vertebrata</taxon>
        <taxon>Euteleostomi</taxon>
        <taxon>Actinopterygii</taxon>
        <taxon>Neopterygii</taxon>
        <taxon>Holostei</taxon>
        <taxon>Semionotiformes</taxon>
        <taxon>Lepisosteidae</taxon>
        <taxon>Atractosteus</taxon>
    </lineage>
</organism>
<proteinExistence type="inferred from homology"/>
<evidence type="ECO:0000313" key="8">
    <source>
        <dbReference type="Proteomes" id="UP000736164"/>
    </source>
</evidence>
<dbReference type="EMBL" id="JAAWVO010068782">
    <property type="protein sequence ID" value="MBN3324068.1"/>
    <property type="molecule type" value="Genomic_DNA"/>
</dbReference>
<evidence type="ECO:0000256" key="6">
    <source>
        <dbReference type="ARBA" id="ARBA00023204"/>
    </source>
</evidence>
<evidence type="ECO:0000256" key="2">
    <source>
        <dbReference type="ARBA" id="ARBA00022763"/>
    </source>
</evidence>
<keyword evidence="3" id="KW-0378">Hydrolase</keyword>
<dbReference type="HAMAP" id="MF_03030">
    <property type="entry name" value="MGME1"/>
    <property type="match status" value="1"/>
</dbReference>
<keyword evidence="5" id="KW-0496">Mitochondrion</keyword>
<accession>A0A8J7THH3</accession>
<keyword evidence="2" id="KW-0227">DNA damage</keyword>
<name>A0A8J7THH3_ATRSP</name>
<keyword evidence="6" id="KW-0234">DNA repair</keyword>
<keyword evidence="1" id="KW-0540">Nuclease</keyword>
<dbReference type="PANTHER" id="PTHR31340">
    <property type="entry name" value="MITOCHONDRIAL GENOME MAINTENANCE EXONUCLEASE 1"/>
    <property type="match status" value="1"/>
</dbReference>
<dbReference type="InterPro" id="IPR011604">
    <property type="entry name" value="PDDEXK-like_dom_sf"/>
</dbReference>
<dbReference type="GO" id="GO:0006281">
    <property type="term" value="P:DNA repair"/>
    <property type="evidence" value="ECO:0007669"/>
    <property type="project" value="UniProtKB-KW"/>
</dbReference>
<evidence type="ECO:0000256" key="1">
    <source>
        <dbReference type="ARBA" id="ARBA00022722"/>
    </source>
</evidence>
<keyword evidence="4 7" id="KW-0269">Exonuclease</keyword>
<sequence>MRIYRLLSAVRSAKSRSLSVALVSQGSFSVVRRLSTSCPWNGRRKSSQYDSVDTEKYSSLVHSVVSSKVSYQTPASLEEEDGQLYGPVVKSKPAAKEAEARTLKNIVPLLNHAKVLEQHTAEAELPPPMRIALQKAQGRPAAPSVTRILQHSMPLEQAFYLERWRKRMIGELGEEGFKEYTANLFRQGKQFHAALEAILMSTEVTEEAEAPAGGVCGYMQSVQHVLADISGVRAIESAVTHQTLQYVGLVDCVAQYRGKLCVIDWKTSEKPKPLLHNTFDNPLQVAAYIGAINNDDNYGFQVEDGLIVVAYKDGSPAHPHFMDSALCLEYWTKWLFRLEEYLEKQ</sequence>
<dbReference type="GO" id="GO:0008297">
    <property type="term" value="F:single-stranded DNA exodeoxyribonuclease activity"/>
    <property type="evidence" value="ECO:0007669"/>
    <property type="project" value="TreeGrafter"/>
</dbReference>
<dbReference type="AlphaFoldDB" id="A0A8J7THH3"/>
<gene>
    <name evidence="7" type="primary">Mgme1</name>
    <name evidence="7" type="ORF">GTO95_0017684</name>
</gene>
<evidence type="ECO:0000256" key="5">
    <source>
        <dbReference type="ARBA" id="ARBA00023128"/>
    </source>
</evidence>
<dbReference type="GO" id="GO:0005739">
    <property type="term" value="C:mitochondrion"/>
    <property type="evidence" value="ECO:0007669"/>
    <property type="project" value="TreeGrafter"/>
</dbReference>
<keyword evidence="8" id="KW-1185">Reference proteome</keyword>
<dbReference type="Gene3D" id="3.90.320.10">
    <property type="match status" value="1"/>
</dbReference>
<dbReference type="PANTHER" id="PTHR31340:SF3">
    <property type="entry name" value="MITOCHONDRIAL GENOME MAINTENANCE EXONUCLEASE 1"/>
    <property type="match status" value="1"/>
</dbReference>
<feature type="non-terminal residue" evidence="7">
    <location>
        <position position="1"/>
    </location>
</feature>
<evidence type="ECO:0000256" key="4">
    <source>
        <dbReference type="ARBA" id="ARBA00022839"/>
    </source>
</evidence>
<comment type="caution">
    <text evidence="7">The sequence shown here is derived from an EMBL/GenBank/DDBJ whole genome shotgun (WGS) entry which is preliminary data.</text>
</comment>